<dbReference type="GO" id="GO:0016301">
    <property type="term" value="F:kinase activity"/>
    <property type="evidence" value="ECO:0007669"/>
    <property type="project" value="UniProtKB-KW"/>
</dbReference>
<dbReference type="SUPFAM" id="SSF75516">
    <property type="entry name" value="Pheromone-binding domain of LuxR-like quorum-sensing transcription factors"/>
    <property type="match status" value="1"/>
</dbReference>
<accession>A0A2Z5V2N3</accession>
<dbReference type="RefSeq" id="WP_126322238.1">
    <property type="nucleotide sequence ID" value="NZ_AP018005.1"/>
</dbReference>
<organism evidence="2 3">
    <name type="scientific">Candidatus Rickettsiella viridis</name>
    <dbReference type="NCBI Taxonomy" id="676208"/>
    <lineage>
        <taxon>Bacteria</taxon>
        <taxon>Pseudomonadati</taxon>
        <taxon>Pseudomonadota</taxon>
        <taxon>Gammaproteobacteria</taxon>
        <taxon>Legionellales</taxon>
        <taxon>Coxiellaceae</taxon>
        <taxon>Rickettsiella</taxon>
    </lineage>
</organism>
<dbReference type="GO" id="GO:0003677">
    <property type="term" value="F:DNA binding"/>
    <property type="evidence" value="ECO:0007669"/>
    <property type="project" value="InterPro"/>
</dbReference>
<keyword evidence="2" id="KW-0808">Transferase</keyword>
<evidence type="ECO:0000259" key="1">
    <source>
        <dbReference type="SMART" id="SM00421"/>
    </source>
</evidence>
<dbReference type="SMART" id="SM00421">
    <property type="entry name" value="HTH_LUXR"/>
    <property type="match status" value="1"/>
</dbReference>
<dbReference type="SUPFAM" id="SSF46894">
    <property type="entry name" value="C-terminal effector domain of the bipartite response regulators"/>
    <property type="match status" value="1"/>
</dbReference>
<dbReference type="GO" id="GO:0006355">
    <property type="term" value="P:regulation of DNA-templated transcription"/>
    <property type="evidence" value="ECO:0007669"/>
    <property type="project" value="InterPro"/>
</dbReference>
<evidence type="ECO:0000313" key="2">
    <source>
        <dbReference type="EMBL" id="BBB14722.1"/>
    </source>
</evidence>
<dbReference type="Gene3D" id="1.10.10.10">
    <property type="entry name" value="Winged helix-like DNA-binding domain superfamily/Winged helix DNA-binding domain"/>
    <property type="match status" value="1"/>
</dbReference>
<feature type="domain" description="HTH luxR-type" evidence="1">
    <location>
        <begin position="206"/>
        <end position="268"/>
    </location>
</feature>
<dbReference type="InterPro" id="IPR016032">
    <property type="entry name" value="Sig_transdc_resp-reg_C-effctor"/>
</dbReference>
<dbReference type="PRINTS" id="PR00038">
    <property type="entry name" value="HTHLUXR"/>
</dbReference>
<dbReference type="AlphaFoldDB" id="A0A2Z5V2N3"/>
<keyword evidence="3" id="KW-1185">Reference proteome</keyword>
<dbReference type="Pfam" id="PF00196">
    <property type="entry name" value="GerE"/>
    <property type="match status" value="1"/>
</dbReference>
<dbReference type="EMBL" id="AP018005">
    <property type="protein sequence ID" value="BBB14722.1"/>
    <property type="molecule type" value="Genomic_DNA"/>
</dbReference>
<protein>
    <submittedName>
        <fullName evidence="2">Two-component sensor histidine kinase</fullName>
    </submittedName>
</protein>
<gene>
    <name evidence="2" type="ORF">RVIR1_01850</name>
</gene>
<proteinExistence type="predicted"/>
<dbReference type="InterPro" id="IPR036693">
    <property type="entry name" value="TF_LuxR_autoind-bd_dom_sf"/>
</dbReference>
<dbReference type="OrthoDB" id="8593353at2"/>
<sequence>MKGMDLQNHYVLKSADEVNQICTLLQDIGVSYFNYLKIYKDGSRELLTNNAPWIDHFYQNALYLTAGVVDVEHLLPKGYFLWSELDSEDPVYSQGRESFNIDNGVSFVIKRDDVTYLYIFASTKDNVHINNYYVRNIDLFKRFIQHFQDRGADLIKQSAKNRIFLPERQIVTPNRLKDIEVSLETRTAFYKKTEMDKFYLLSASDDLYLTPKQAEVSVYLVAGVTAKQCARHLGISHRTVETYIEEMKQKIFKVLGINLSKDELAIFLKKTGIQDVVFPDRFNKHVEE</sequence>
<dbReference type="Proteomes" id="UP000282483">
    <property type="component" value="Chromosome"/>
</dbReference>
<name>A0A2Z5V2N3_9COXI</name>
<evidence type="ECO:0000313" key="3">
    <source>
        <dbReference type="Proteomes" id="UP000282483"/>
    </source>
</evidence>
<dbReference type="InterPro" id="IPR036388">
    <property type="entry name" value="WH-like_DNA-bd_sf"/>
</dbReference>
<dbReference type="InterPro" id="IPR000792">
    <property type="entry name" value="Tscrpt_reg_LuxR_C"/>
</dbReference>
<dbReference type="KEGG" id="rvi:RVIR1_01850"/>
<reference evidence="2 3" key="1">
    <citation type="submission" date="2017-03" db="EMBL/GenBank/DDBJ databases">
        <title>The genome sequence of Candidatus Rickettsiella viridis.</title>
        <authorList>
            <person name="Nikoh N."/>
            <person name="Tsuchida T."/>
            <person name="Yamaguchi K."/>
            <person name="Maeda T."/>
            <person name="Shigenobu S."/>
            <person name="Fukatsu T."/>
        </authorList>
    </citation>
    <scope>NUCLEOTIDE SEQUENCE [LARGE SCALE GENOMIC DNA]</scope>
    <source>
        <strain evidence="2 3">Ap-RA04</strain>
    </source>
</reference>
<keyword evidence="2" id="KW-0418">Kinase</keyword>